<sequence length="274" mass="30959">MLRLRIKILVCSLLLPLFVPLAAKAQPVLADRGGIRSDDIVISIIIDDLGNQMAAGRRALKLPGAVTYAFLPHLASSPRLAELAYRQHKEVMLHLPMEADKGEALGPGGLTRAMNEQQLKDQMRRDINAVPHVRGFNNHMGSLLTKNVKRMTWVMQMAMFRDDLYFVDSRTTRDTVALKEAEKHGIRGAKRDVFLDYEKDNEAIVRQQLKVLIAQARKKGTALAIGHPYRDTMKVLETWLPTLAKQGIKLVPVSELISIRKARRNQRWQLSSSR</sequence>
<dbReference type="EMBL" id="UOFZ01000143">
    <property type="protein sequence ID" value="VAX13865.1"/>
    <property type="molecule type" value="Genomic_DNA"/>
</dbReference>
<name>A0A3B1C590_9ZZZZ</name>
<dbReference type="SUPFAM" id="SSF88713">
    <property type="entry name" value="Glycoside hydrolase/deacetylase"/>
    <property type="match status" value="1"/>
</dbReference>
<dbReference type="InterPro" id="IPR011330">
    <property type="entry name" value="Glyco_hydro/deAcase_b/a-brl"/>
</dbReference>
<dbReference type="Pfam" id="PF04748">
    <property type="entry name" value="Polysacc_deac_2"/>
    <property type="match status" value="1"/>
</dbReference>
<dbReference type="GO" id="GO:0005975">
    <property type="term" value="P:carbohydrate metabolic process"/>
    <property type="evidence" value="ECO:0007669"/>
    <property type="project" value="InterPro"/>
</dbReference>
<dbReference type="InterPro" id="IPR006837">
    <property type="entry name" value="Divergent_DAC"/>
</dbReference>
<gene>
    <name evidence="1" type="ORF">MNBD_GAMMA24-1706</name>
</gene>
<protein>
    <submittedName>
        <fullName evidence="1">Periplasmic protein YibQ, distant homology with nucleoside diphosphatase and polysaccharide deacetylase</fullName>
    </submittedName>
</protein>
<dbReference type="Gene3D" id="3.20.20.370">
    <property type="entry name" value="Glycoside hydrolase/deacetylase"/>
    <property type="match status" value="1"/>
</dbReference>
<reference evidence="1" key="1">
    <citation type="submission" date="2018-06" db="EMBL/GenBank/DDBJ databases">
        <authorList>
            <person name="Zhirakovskaya E."/>
        </authorList>
    </citation>
    <scope>NUCLEOTIDE SEQUENCE</scope>
</reference>
<dbReference type="CDD" id="cd10936">
    <property type="entry name" value="CE4_DAC2"/>
    <property type="match status" value="1"/>
</dbReference>
<dbReference type="AlphaFoldDB" id="A0A3B1C590"/>
<organism evidence="1">
    <name type="scientific">hydrothermal vent metagenome</name>
    <dbReference type="NCBI Taxonomy" id="652676"/>
    <lineage>
        <taxon>unclassified sequences</taxon>
        <taxon>metagenomes</taxon>
        <taxon>ecological metagenomes</taxon>
    </lineage>
</organism>
<proteinExistence type="predicted"/>
<dbReference type="PANTHER" id="PTHR30105:SF2">
    <property type="entry name" value="DIVERGENT POLYSACCHARIDE DEACETYLASE SUPERFAMILY"/>
    <property type="match status" value="1"/>
</dbReference>
<evidence type="ECO:0000313" key="1">
    <source>
        <dbReference type="EMBL" id="VAX13865.1"/>
    </source>
</evidence>
<accession>A0A3B1C590</accession>
<dbReference type="PANTHER" id="PTHR30105">
    <property type="entry name" value="UNCHARACTERIZED YIBQ-RELATED"/>
    <property type="match status" value="1"/>
</dbReference>